<comment type="caution">
    <text evidence="1">The sequence shown here is derived from an EMBL/GenBank/DDBJ whole genome shotgun (WGS) entry which is preliminary data.</text>
</comment>
<evidence type="ECO:0008006" key="2">
    <source>
        <dbReference type="Google" id="ProtNLM"/>
    </source>
</evidence>
<name>A0A644ZNY7_9ZZZZ</name>
<protein>
    <recommendedName>
        <fullName evidence="2">Glycosyl hydrolase family 36 C-terminal domain-containing protein</fullName>
    </recommendedName>
</protein>
<dbReference type="InterPro" id="IPR017853">
    <property type="entry name" value="GH"/>
</dbReference>
<evidence type="ECO:0000313" key="1">
    <source>
        <dbReference type="EMBL" id="MPM42660.1"/>
    </source>
</evidence>
<reference evidence="1" key="1">
    <citation type="submission" date="2019-08" db="EMBL/GenBank/DDBJ databases">
        <authorList>
            <person name="Kucharzyk K."/>
            <person name="Murdoch R.W."/>
            <person name="Higgins S."/>
            <person name="Loffler F."/>
        </authorList>
    </citation>
    <scope>NUCLEOTIDE SEQUENCE</scope>
</reference>
<dbReference type="InterPro" id="IPR013785">
    <property type="entry name" value="Aldolase_TIM"/>
</dbReference>
<accession>A0A644ZNY7</accession>
<sequence length="242" mass="27273">MVFENCSSGALRTDLRTLKSFDGHFISDNANCFEVVRLTQGMLPRFPAGRMFRWLVLAGTGDWRPEERNADEIIVTPRVATWYNFEVTNLEFALCATMMGQFGLSGDIAALRPETLAKLAAKIAFYKSRRAALGRAEVHLLTPPEPVWLHEGWAVFEYHDPQTGEIDVFAFHLDSDGDARRYFPLRSANPAVRYRETGSGQVIPGAELSKAGLEIDFGYDEHGEYRGRWLTLLPEDNPRSSI</sequence>
<dbReference type="AlphaFoldDB" id="A0A644ZNY7"/>
<gene>
    <name evidence="1" type="ORF">SDC9_89327</name>
</gene>
<organism evidence="1">
    <name type="scientific">bioreactor metagenome</name>
    <dbReference type="NCBI Taxonomy" id="1076179"/>
    <lineage>
        <taxon>unclassified sequences</taxon>
        <taxon>metagenomes</taxon>
        <taxon>ecological metagenomes</taxon>
    </lineage>
</organism>
<proteinExistence type="predicted"/>
<dbReference type="EMBL" id="VSSQ01009808">
    <property type="protein sequence ID" value="MPM42660.1"/>
    <property type="molecule type" value="Genomic_DNA"/>
</dbReference>
<dbReference type="SUPFAM" id="SSF51445">
    <property type="entry name" value="(Trans)glycosidases"/>
    <property type="match status" value="1"/>
</dbReference>
<dbReference type="Gene3D" id="3.20.20.70">
    <property type="entry name" value="Aldolase class I"/>
    <property type="match status" value="1"/>
</dbReference>